<comment type="similarity">
    <text evidence="2">Belongs to the CorA metal ion transporter (MIT) (TC 1.A.35) family.</text>
</comment>
<dbReference type="RefSeq" id="WP_323306141.1">
    <property type="nucleotide sequence ID" value="NZ_JAYGHX010000008.1"/>
</dbReference>
<evidence type="ECO:0000256" key="7">
    <source>
        <dbReference type="ARBA" id="ARBA00023136"/>
    </source>
</evidence>
<keyword evidence="3" id="KW-0813">Transport</keyword>
<dbReference type="CDD" id="cd12822">
    <property type="entry name" value="TmCorA-like"/>
    <property type="match status" value="1"/>
</dbReference>
<name>A0ABU5RWK5_9CYAN</name>
<keyword evidence="5 8" id="KW-0812">Transmembrane</keyword>
<dbReference type="PANTHER" id="PTHR46494:SF1">
    <property type="entry name" value="CORA FAMILY METAL ION TRANSPORTER (EUROFUNG)"/>
    <property type="match status" value="1"/>
</dbReference>
<evidence type="ECO:0000256" key="1">
    <source>
        <dbReference type="ARBA" id="ARBA00004651"/>
    </source>
</evidence>
<dbReference type="InterPro" id="IPR002523">
    <property type="entry name" value="MgTranspt_CorA/ZnTranspt_ZntB"/>
</dbReference>
<evidence type="ECO:0000256" key="5">
    <source>
        <dbReference type="ARBA" id="ARBA00022692"/>
    </source>
</evidence>
<dbReference type="Pfam" id="PF01544">
    <property type="entry name" value="CorA"/>
    <property type="match status" value="1"/>
</dbReference>
<dbReference type="SUPFAM" id="SSF143865">
    <property type="entry name" value="CorA soluble domain-like"/>
    <property type="match status" value="1"/>
</dbReference>
<proteinExistence type="inferred from homology"/>
<evidence type="ECO:0000256" key="8">
    <source>
        <dbReference type="SAM" id="Phobius"/>
    </source>
</evidence>
<protein>
    <submittedName>
        <fullName evidence="9">Magnesium transporter CorA family protein</fullName>
    </submittedName>
</protein>
<organism evidence="9 10">
    <name type="scientific">Cyanobium gracile UHCC 0139</name>
    <dbReference type="NCBI Taxonomy" id="3110308"/>
    <lineage>
        <taxon>Bacteria</taxon>
        <taxon>Bacillati</taxon>
        <taxon>Cyanobacteriota</taxon>
        <taxon>Cyanophyceae</taxon>
        <taxon>Synechococcales</taxon>
        <taxon>Prochlorococcaceae</taxon>
        <taxon>Cyanobium</taxon>
    </lineage>
</organism>
<dbReference type="Gene3D" id="1.20.58.340">
    <property type="entry name" value="Magnesium transport protein CorA, transmembrane region"/>
    <property type="match status" value="2"/>
</dbReference>
<dbReference type="Proteomes" id="UP001304461">
    <property type="component" value="Unassembled WGS sequence"/>
</dbReference>
<evidence type="ECO:0000256" key="3">
    <source>
        <dbReference type="ARBA" id="ARBA00022448"/>
    </source>
</evidence>
<evidence type="ECO:0000256" key="2">
    <source>
        <dbReference type="ARBA" id="ARBA00009765"/>
    </source>
</evidence>
<dbReference type="InterPro" id="IPR045861">
    <property type="entry name" value="CorA_cytoplasmic_dom"/>
</dbReference>
<evidence type="ECO:0000256" key="6">
    <source>
        <dbReference type="ARBA" id="ARBA00022989"/>
    </source>
</evidence>
<dbReference type="Gene3D" id="3.30.460.20">
    <property type="entry name" value="CorA soluble domain-like"/>
    <property type="match status" value="1"/>
</dbReference>
<dbReference type="SUPFAM" id="SSF144083">
    <property type="entry name" value="Magnesium transport protein CorA, transmembrane region"/>
    <property type="match status" value="1"/>
</dbReference>
<evidence type="ECO:0000256" key="4">
    <source>
        <dbReference type="ARBA" id="ARBA00022475"/>
    </source>
</evidence>
<accession>A0ABU5RWK5</accession>
<keyword evidence="10" id="KW-1185">Reference proteome</keyword>
<dbReference type="InterPro" id="IPR045863">
    <property type="entry name" value="CorA_TM1_TM2"/>
</dbReference>
<evidence type="ECO:0000313" key="9">
    <source>
        <dbReference type="EMBL" id="MEA5392176.1"/>
    </source>
</evidence>
<comment type="subcellular location">
    <subcellularLocation>
        <location evidence="1">Cell membrane</location>
        <topology evidence="1">Multi-pass membrane protein</topology>
    </subcellularLocation>
</comment>
<dbReference type="PANTHER" id="PTHR46494">
    <property type="entry name" value="CORA FAMILY METAL ION TRANSPORTER (EUROFUNG)"/>
    <property type="match status" value="1"/>
</dbReference>
<sequence>MSDASFYRIGRTGPAQRVASASEAVSTSDGDGFAWLHYREASRDELDQLVGLLGLHALSIEDCFDDHQIPKIDDYPDNLFILFNTFQYDRGVLEVGEINLFLGQRFLVSISHLDSRQRSCLDGVERMVERGIEEARQGPSHLMHLMLDQVVDQKFVAIEALEDELNGVEEALMADPASFQPAELIRFRRYLLRLRKSLFHEREILSKICRGDFQLVSVQAIYHYRDIYDHLVRFYEVTESYRDIVTSLMEMYLSMLNNQMAKAANDTNATVRRLTLITTIFMPLTLLAGIGGMSEWTMITGPGNWPVSYPAFMLAMVVIGFASYHLLNRLDRNRNAARRTQLSRRWRA</sequence>
<keyword evidence="6 8" id="KW-1133">Transmembrane helix</keyword>
<keyword evidence="4" id="KW-1003">Cell membrane</keyword>
<gene>
    <name evidence="9" type="ORF">VB738_13000</name>
</gene>
<comment type="caution">
    <text evidence="9">The sequence shown here is derived from an EMBL/GenBank/DDBJ whole genome shotgun (WGS) entry which is preliminary data.</text>
</comment>
<feature type="transmembrane region" description="Helical" evidence="8">
    <location>
        <begin position="274"/>
        <end position="294"/>
    </location>
</feature>
<evidence type="ECO:0000313" key="10">
    <source>
        <dbReference type="Proteomes" id="UP001304461"/>
    </source>
</evidence>
<reference evidence="9 10" key="1">
    <citation type="submission" date="2023-12" db="EMBL/GenBank/DDBJ databases">
        <title>Baltic Sea Cyanobacteria.</title>
        <authorList>
            <person name="Delbaje E."/>
            <person name="Fewer D.P."/>
            <person name="Shishido T.K."/>
        </authorList>
    </citation>
    <scope>NUCLEOTIDE SEQUENCE [LARGE SCALE GENOMIC DNA]</scope>
    <source>
        <strain evidence="9 10">UHCC 0139</strain>
    </source>
</reference>
<feature type="transmembrane region" description="Helical" evidence="8">
    <location>
        <begin position="306"/>
        <end position="327"/>
    </location>
</feature>
<keyword evidence="7 8" id="KW-0472">Membrane</keyword>
<dbReference type="EMBL" id="JAYGHX010000008">
    <property type="protein sequence ID" value="MEA5392176.1"/>
    <property type="molecule type" value="Genomic_DNA"/>
</dbReference>